<reference evidence="3" key="1">
    <citation type="submission" date="2025-08" db="UniProtKB">
        <authorList>
            <consortium name="Ensembl"/>
        </authorList>
    </citation>
    <scope>IDENTIFICATION</scope>
</reference>
<dbReference type="GO" id="GO:0030896">
    <property type="term" value="C:checkpoint clamp complex"/>
    <property type="evidence" value="ECO:0007669"/>
    <property type="project" value="InterPro"/>
</dbReference>
<dbReference type="SUPFAM" id="SSF55979">
    <property type="entry name" value="DNA clamp"/>
    <property type="match status" value="1"/>
</dbReference>
<dbReference type="InterPro" id="IPR046938">
    <property type="entry name" value="DNA_clamp_sf"/>
</dbReference>
<dbReference type="PANTHER" id="PTHR12900">
    <property type="entry name" value="MITOTIC AND DNA DAMAGE CHECKPOINT PROTEIN HUS1"/>
    <property type="match status" value="1"/>
</dbReference>
<dbReference type="GO" id="GO:0000723">
    <property type="term" value="P:telomere maintenance"/>
    <property type="evidence" value="ECO:0007669"/>
    <property type="project" value="TreeGrafter"/>
</dbReference>
<dbReference type="GO" id="GO:0033314">
    <property type="term" value="P:mitotic DNA replication checkpoint signaling"/>
    <property type="evidence" value="ECO:0007669"/>
    <property type="project" value="TreeGrafter"/>
</dbReference>
<comment type="subcellular location">
    <subcellularLocation>
        <location evidence="1">Nucleus</location>
    </subcellularLocation>
</comment>
<dbReference type="Proteomes" id="UP000261480">
    <property type="component" value="Unplaced"/>
</dbReference>
<sequence>ILVLCSGVVTTISKLTKTCVLRLTPDHLFFILPGKVTNGGVGMWCQLLQANFFQEYQMEGVTSEVQEICLEVSPEPWSRALKTVQSAKSVKLKLTRKHCACLTVAAELVSRTLNPTGTRQLSLPAPQEPNHLLALDSASDWQRFCDAAGQRLG</sequence>
<accession>A0A3B3XPP0</accession>
<evidence type="ECO:0000313" key="3">
    <source>
        <dbReference type="Ensembl" id="ENSPMEP00000016996.1"/>
    </source>
</evidence>
<protein>
    <recommendedName>
        <fullName evidence="5">Checkpoint protein</fullName>
    </recommendedName>
</protein>
<evidence type="ECO:0000256" key="1">
    <source>
        <dbReference type="ARBA" id="ARBA00004123"/>
    </source>
</evidence>
<dbReference type="InterPro" id="IPR007150">
    <property type="entry name" value="HUS1/Mec3"/>
</dbReference>
<proteinExistence type="predicted"/>
<dbReference type="Ensembl" id="ENSPMET00000033613.1">
    <property type="protein sequence ID" value="ENSPMEP00000016996.1"/>
    <property type="gene ID" value="ENSPMEG00000019754.1"/>
</dbReference>
<organism evidence="3 4">
    <name type="scientific">Poecilia mexicana</name>
    <dbReference type="NCBI Taxonomy" id="48701"/>
    <lineage>
        <taxon>Eukaryota</taxon>
        <taxon>Metazoa</taxon>
        <taxon>Chordata</taxon>
        <taxon>Craniata</taxon>
        <taxon>Vertebrata</taxon>
        <taxon>Euteleostomi</taxon>
        <taxon>Actinopterygii</taxon>
        <taxon>Neopterygii</taxon>
        <taxon>Teleostei</taxon>
        <taxon>Neoteleostei</taxon>
        <taxon>Acanthomorphata</taxon>
        <taxon>Ovalentaria</taxon>
        <taxon>Atherinomorphae</taxon>
        <taxon>Cyprinodontiformes</taxon>
        <taxon>Poeciliidae</taxon>
        <taxon>Poeciliinae</taxon>
        <taxon>Poecilia</taxon>
    </lineage>
</organism>
<keyword evidence="2" id="KW-0539">Nucleus</keyword>
<name>A0A3B3XPP0_9TELE</name>
<dbReference type="GO" id="GO:0044778">
    <property type="term" value="P:meiotic DNA integrity checkpoint signaling"/>
    <property type="evidence" value="ECO:0007669"/>
    <property type="project" value="TreeGrafter"/>
</dbReference>
<reference evidence="3" key="2">
    <citation type="submission" date="2025-09" db="UniProtKB">
        <authorList>
            <consortium name="Ensembl"/>
        </authorList>
    </citation>
    <scope>IDENTIFICATION</scope>
</reference>
<keyword evidence="4" id="KW-1185">Reference proteome</keyword>
<evidence type="ECO:0000313" key="4">
    <source>
        <dbReference type="Proteomes" id="UP000261480"/>
    </source>
</evidence>
<evidence type="ECO:0000256" key="2">
    <source>
        <dbReference type="ARBA" id="ARBA00023242"/>
    </source>
</evidence>
<dbReference type="GO" id="GO:0031573">
    <property type="term" value="P:mitotic intra-S DNA damage checkpoint signaling"/>
    <property type="evidence" value="ECO:0007669"/>
    <property type="project" value="TreeGrafter"/>
</dbReference>
<dbReference type="STRING" id="48701.ENSPMEP00000016996"/>
<dbReference type="GO" id="GO:0000724">
    <property type="term" value="P:double-strand break repair via homologous recombination"/>
    <property type="evidence" value="ECO:0007669"/>
    <property type="project" value="TreeGrafter"/>
</dbReference>
<evidence type="ECO:0008006" key="5">
    <source>
        <dbReference type="Google" id="ProtNLM"/>
    </source>
</evidence>
<dbReference type="Gene3D" id="3.70.10.10">
    <property type="match status" value="1"/>
</dbReference>
<dbReference type="AlphaFoldDB" id="A0A3B3XPP0"/>
<dbReference type="PANTHER" id="PTHR12900:SF0">
    <property type="entry name" value="CHECKPOINT PROTEIN"/>
    <property type="match status" value="1"/>
</dbReference>
<dbReference type="GO" id="GO:0006289">
    <property type="term" value="P:nucleotide-excision repair"/>
    <property type="evidence" value="ECO:0007669"/>
    <property type="project" value="TreeGrafter"/>
</dbReference>
<dbReference type="Pfam" id="PF04005">
    <property type="entry name" value="Hus1"/>
    <property type="match status" value="1"/>
</dbReference>
<dbReference type="GO" id="GO:0035861">
    <property type="term" value="C:site of double-strand break"/>
    <property type="evidence" value="ECO:0007669"/>
    <property type="project" value="TreeGrafter"/>
</dbReference>